<accession>A0A6N2YHE3</accession>
<name>A0A6N2YHE3_CLOSY</name>
<dbReference type="Gene3D" id="3.30.420.40">
    <property type="match status" value="2"/>
</dbReference>
<evidence type="ECO:0000313" key="4">
    <source>
        <dbReference type="EMBL" id="VYT65306.1"/>
    </source>
</evidence>
<dbReference type="PANTHER" id="PTHR18964:SF149">
    <property type="entry name" value="BIFUNCTIONAL UDP-N-ACETYLGLUCOSAMINE 2-EPIMERASE_N-ACETYLMANNOSAMINE KINASE"/>
    <property type="match status" value="1"/>
</dbReference>
<keyword evidence="3" id="KW-0119">Carbohydrate metabolism</keyword>
<organism evidence="4">
    <name type="scientific">Clostridium symbiosum</name>
    <name type="common">Bacteroides symbiosus</name>
    <dbReference type="NCBI Taxonomy" id="1512"/>
    <lineage>
        <taxon>Bacteria</taxon>
        <taxon>Bacillati</taxon>
        <taxon>Bacillota</taxon>
        <taxon>Clostridia</taxon>
        <taxon>Lachnospirales</taxon>
        <taxon>Lachnospiraceae</taxon>
        <taxon>Otoolea</taxon>
    </lineage>
</organism>
<gene>
    <name evidence="4" type="primary">nagC_1</name>
    <name evidence="4" type="ORF">CSLFYP84_00129</name>
</gene>
<protein>
    <submittedName>
        <fullName evidence="4">N-acetylglucosamine repressor</fullName>
    </submittedName>
</protein>
<evidence type="ECO:0000256" key="2">
    <source>
        <dbReference type="ARBA" id="ARBA00006479"/>
    </source>
</evidence>
<evidence type="ECO:0000256" key="1">
    <source>
        <dbReference type="ARBA" id="ARBA00002486"/>
    </source>
</evidence>
<dbReference type="SUPFAM" id="SSF53067">
    <property type="entry name" value="Actin-like ATPase domain"/>
    <property type="match status" value="1"/>
</dbReference>
<dbReference type="InterPro" id="IPR036388">
    <property type="entry name" value="WH-like_DNA-bd_sf"/>
</dbReference>
<dbReference type="GO" id="GO:0042732">
    <property type="term" value="P:D-xylose metabolic process"/>
    <property type="evidence" value="ECO:0007669"/>
    <property type="project" value="UniProtKB-KW"/>
</dbReference>
<dbReference type="InterPro" id="IPR000600">
    <property type="entry name" value="ROK"/>
</dbReference>
<proteinExistence type="inferred from homology"/>
<reference evidence="4" key="1">
    <citation type="submission" date="2019-11" db="EMBL/GenBank/DDBJ databases">
        <authorList>
            <person name="Feng L."/>
        </authorList>
    </citation>
    <scope>NUCLEOTIDE SEQUENCE</scope>
    <source>
        <strain evidence="4">CsymbiosumLFYP84</strain>
    </source>
</reference>
<dbReference type="InterPro" id="IPR043129">
    <property type="entry name" value="ATPase_NBD"/>
</dbReference>
<comment type="function">
    <text evidence="1">Transcriptional repressor of xylose-utilizing enzymes.</text>
</comment>
<dbReference type="Pfam" id="PF00480">
    <property type="entry name" value="ROK"/>
    <property type="match status" value="1"/>
</dbReference>
<dbReference type="Gene3D" id="1.10.10.10">
    <property type="entry name" value="Winged helix-like DNA-binding domain superfamily/Winged helix DNA-binding domain"/>
    <property type="match status" value="1"/>
</dbReference>
<evidence type="ECO:0000256" key="3">
    <source>
        <dbReference type="ARBA" id="ARBA00022629"/>
    </source>
</evidence>
<dbReference type="InterPro" id="IPR036390">
    <property type="entry name" value="WH_DNA-bd_sf"/>
</dbReference>
<sequence>MGYTGINLGNVKMSNRSSILKLLNDCGAMSRKDIAIELGLTPATVTLICTELISAGILCEKGEVEEERRAGRRKVLIDINYQYRYVLSVSIEAAKTCVAISNLKGLCLGAKWMPTDGGQEPEKFLKTVADEGKALMWEQGITKDMVLGIGVSVPGPVSRRTGISQHAYRIWNKAVAVGELIGKQMDLPVIVENNVKAFAEGELIYGNGKEWENLLFIKWGPGVGSAIIIQGRLYDSQNSKTAEIGHYIVEKDGKQCRCGRKGCLETKVATHAIAEQVRAACTEETMPQLCRLMEGDPNRIEARNISEWIETEDEGLGRVLDDIIEQLARVAVNTITLLAPDKVIIYGEMFSHLRVEERFLHFCSHYDASYHGGYIVKSELSDRIEYIGPLAVAVNELFLLAGSQED</sequence>
<keyword evidence="3" id="KW-0859">Xylose metabolism</keyword>
<dbReference type="PANTHER" id="PTHR18964">
    <property type="entry name" value="ROK (REPRESSOR, ORF, KINASE) FAMILY"/>
    <property type="match status" value="1"/>
</dbReference>
<dbReference type="AlphaFoldDB" id="A0A6N2YHE3"/>
<comment type="similarity">
    <text evidence="2">Belongs to the ROK (NagC/XylR) family.</text>
</comment>
<dbReference type="EMBL" id="CACRUA010000001">
    <property type="protein sequence ID" value="VYT65306.1"/>
    <property type="molecule type" value="Genomic_DNA"/>
</dbReference>
<dbReference type="Pfam" id="PF13412">
    <property type="entry name" value="HTH_24"/>
    <property type="match status" value="1"/>
</dbReference>
<dbReference type="SUPFAM" id="SSF46785">
    <property type="entry name" value="Winged helix' DNA-binding domain"/>
    <property type="match status" value="1"/>
</dbReference>